<dbReference type="Gene3D" id="2.40.30.170">
    <property type="match status" value="1"/>
</dbReference>
<organism evidence="5 6">
    <name type="scientific">Marinigracilibium pacificum</name>
    <dbReference type="NCBI Taxonomy" id="2729599"/>
    <lineage>
        <taxon>Bacteria</taxon>
        <taxon>Pseudomonadati</taxon>
        <taxon>Bacteroidota</taxon>
        <taxon>Cytophagia</taxon>
        <taxon>Cytophagales</taxon>
        <taxon>Flammeovirgaceae</taxon>
        <taxon>Marinigracilibium</taxon>
    </lineage>
</organism>
<dbReference type="Gene3D" id="2.40.50.100">
    <property type="match status" value="1"/>
</dbReference>
<dbReference type="Proteomes" id="UP000559010">
    <property type="component" value="Unassembled WGS sequence"/>
</dbReference>
<reference evidence="5 6" key="1">
    <citation type="submission" date="2020-04" db="EMBL/GenBank/DDBJ databases">
        <title>Flammeovirgaceae bacterium KN852 isolated from deep sea.</title>
        <authorList>
            <person name="Zhang D.-C."/>
        </authorList>
    </citation>
    <scope>NUCLEOTIDE SEQUENCE [LARGE SCALE GENOMIC DNA]</scope>
    <source>
        <strain evidence="5 6">KN852</strain>
    </source>
</reference>
<dbReference type="EMBL" id="JABBNU010000004">
    <property type="protein sequence ID" value="NMM48288.1"/>
    <property type="molecule type" value="Genomic_DNA"/>
</dbReference>
<dbReference type="PROSITE" id="PS51257">
    <property type="entry name" value="PROKAR_LIPOPROTEIN"/>
    <property type="match status" value="1"/>
</dbReference>
<dbReference type="GO" id="GO:0005886">
    <property type="term" value="C:plasma membrane"/>
    <property type="evidence" value="ECO:0007669"/>
    <property type="project" value="TreeGrafter"/>
</dbReference>
<dbReference type="Gene3D" id="1.10.287.470">
    <property type="entry name" value="Helix hairpin bin"/>
    <property type="match status" value="1"/>
</dbReference>
<evidence type="ECO:0000313" key="5">
    <source>
        <dbReference type="EMBL" id="NMM48288.1"/>
    </source>
</evidence>
<comment type="similarity">
    <text evidence="1">Belongs to the membrane fusion protein (MFP) (TC 8.A.1) family.</text>
</comment>
<evidence type="ECO:0000259" key="2">
    <source>
        <dbReference type="Pfam" id="PF25917"/>
    </source>
</evidence>
<evidence type="ECO:0000259" key="4">
    <source>
        <dbReference type="Pfam" id="PF25989"/>
    </source>
</evidence>
<dbReference type="InterPro" id="IPR058637">
    <property type="entry name" value="YknX-like_C"/>
</dbReference>
<dbReference type="PANTHER" id="PTHR30158:SF23">
    <property type="entry name" value="MULTIDRUG RESISTANCE PROTEIN MEXA"/>
    <property type="match status" value="1"/>
</dbReference>
<dbReference type="InterPro" id="IPR058626">
    <property type="entry name" value="MdtA-like_b-barrel"/>
</dbReference>
<accession>A0A848IYP7</accession>
<evidence type="ECO:0000256" key="1">
    <source>
        <dbReference type="ARBA" id="ARBA00009477"/>
    </source>
</evidence>
<comment type="caution">
    <text evidence="5">The sequence shown here is derived from an EMBL/GenBank/DDBJ whole genome shotgun (WGS) entry which is preliminary data.</text>
</comment>
<dbReference type="GO" id="GO:0046677">
    <property type="term" value="P:response to antibiotic"/>
    <property type="evidence" value="ECO:0007669"/>
    <property type="project" value="TreeGrafter"/>
</dbReference>
<proteinExistence type="inferred from homology"/>
<dbReference type="NCBIfam" id="TIGR01730">
    <property type="entry name" value="RND_mfp"/>
    <property type="match status" value="1"/>
</dbReference>
<dbReference type="GO" id="GO:0022857">
    <property type="term" value="F:transmembrane transporter activity"/>
    <property type="evidence" value="ECO:0007669"/>
    <property type="project" value="InterPro"/>
</dbReference>
<protein>
    <submittedName>
        <fullName evidence="5">Efflux RND transporter periplasmic adaptor subunit</fullName>
    </submittedName>
</protein>
<feature type="domain" description="Multidrug resistance protein MdtA-like beta-barrel" evidence="3">
    <location>
        <begin position="246"/>
        <end position="302"/>
    </location>
</feature>
<feature type="domain" description="YknX-like C-terminal permuted SH3-like" evidence="4">
    <location>
        <begin position="309"/>
        <end position="370"/>
    </location>
</feature>
<sequence length="394" mass="43469">MRSLQIFIVILLLTSCGKKNDNTTVPRRSFPVVKVDQRDINGYFIFPSEISGVINIEVKPKISGYIEQVFVDEGQTVRKGQKLFKIEANIQAENASAAQASVSSSLAAIESAKANVKAAQVEVDKLEPLVERDIISSVQLETARAELLKAKGQLSKAQADHQIASAAYQGVLEDIKFSEITSPINGVVGRIYNREGSLVKPTDSNPITTISDVSEIYAYFSINEQQYINFFQEYPGKDLQEKINLMPPIELELANGSIFEEKGKLQTTSGQINPQTGTIQFRVKFDNDSKLLNQGSTGLIRIPRKFENVLVIPETAVFEQQGISYVYTVRNDSTNTTPVKLIDRIDNLAIVESGLKKGEVVVAMGANNLRHKAPIKPKSVDIDSLVNTLRPVNN</sequence>
<dbReference type="InterPro" id="IPR058625">
    <property type="entry name" value="MdtA-like_BSH"/>
</dbReference>
<keyword evidence="6" id="KW-1185">Reference proteome</keyword>
<dbReference type="Gene3D" id="2.40.420.20">
    <property type="match status" value="1"/>
</dbReference>
<evidence type="ECO:0000259" key="3">
    <source>
        <dbReference type="Pfam" id="PF25944"/>
    </source>
</evidence>
<dbReference type="Pfam" id="PF25917">
    <property type="entry name" value="BSH_RND"/>
    <property type="match status" value="1"/>
</dbReference>
<name>A0A848IYP7_9BACT</name>
<evidence type="ECO:0000313" key="6">
    <source>
        <dbReference type="Proteomes" id="UP000559010"/>
    </source>
</evidence>
<gene>
    <name evidence="5" type="ORF">HH304_07750</name>
</gene>
<dbReference type="AlphaFoldDB" id="A0A848IYP7"/>
<dbReference type="InterPro" id="IPR006143">
    <property type="entry name" value="RND_pump_MFP"/>
</dbReference>
<dbReference type="SUPFAM" id="SSF111369">
    <property type="entry name" value="HlyD-like secretion proteins"/>
    <property type="match status" value="1"/>
</dbReference>
<dbReference type="PANTHER" id="PTHR30158">
    <property type="entry name" value="ACRA/E-RELATED COMPONENT OF DRUG EFFLUX TRANSPORTER"/>
    <property type="match status" value="1"/>
</dbReference>
<dbReference type="Pfam" id="PF25989">
    <property type="entry name" value="YknX_C"/>
    <property type="match status" value="1"/>
</dbReference>
<dbReference type="Pfam" id="PF25944">
    <property type="entry name" value="Beta-barrel_RND"/>
    <property type="match status" value="1"/>
</dbReference>
<dbReference type="GO" id="GO:0030313">
    <property type="term" value="C:cell envelope"/>
    <property type="evidence" value="ECO:0007669"/>
    <property type="project" value="UniProtKB-SubCell"/>
</dbReference>
<feature type="domain" description="Multidrug resistance protein MdtA-like barrel-sandwich hybrid" evidence="2">
    <location>
        <begin position="56"/>
        <end position="210"/>
    </location>
</feature>